<protein>
    <submittedName>
        <fullName evidence="1">Uncharacterized protein</fullName>
    </submittedName>
</protein>
<dbReference type="InterPro" id="IPR014942">
    <property type="entry name" value="AbiEii"/>
</dbReference>
<proteinExistence type="predicted"/>
<comment type="caution">
    <text evidence="1">The sequence shown here is derived from an EMBL/GenBank/DDBJ whole genome shotgun (WGS) entry which is preliminary data.</text>
</comment>
<dbReference type="EMBL" id="AUZX01002305">
    <property type="protein sequence ID" value="EQD77071.1"/>
    <property type="molecule type" value="Genomic_DNA"/>
</dbReference>
<accession>T1BVV2</accession>
<evidence type="ECO:0000313" key="1">
    <source>
        <dbReference type="EMBL" id="EQD77071.1"/>
    </source>
</evidence>
<feature type="non-terminal residue" evidence="1">
    <location>
        <position position="1"/>
    </location>
</feature>
<reference evidence="1" key="2">
    <citation type="journal article" date="2014" name="ISME J.">
        <title>Microbial stratification in low pH oxic and suboxic macroscopic growths along an acid mine drainage.</title>
        <authorList>
            <person name="Mendez-Garcia C."/>
            <person name="Mesa V."/>
            <person name="Sprenger R.R."/>
            <person name="Richter M."/>
            <person name="Diez M.S."/>
            <person name="Solano J."/>
            <person name="Bargiela R."/>
            <person name="Golyshina O.V."/>
            <person name="Manteca A."/>
            <person name="Ramos J.L."/>
            <person name="Gallego J.R."/>
            <person name="Llorente I."/>
            <person name="Martins Dos Santos V.A."/>
            <person name="Jensen O.N."/>
            <person name="Pelaez A.I."/>
            <person name="Sanchez J."/>
            <person name="Ferrer M."/>
        </authorList>
    </citation>
    <scope>NUCLEOTIDE SEQUENCE</scope>
</reference>
<dbReference type="Pfam" id="PF08843">
    <property type="entry name" value="AbiEii"/>
    <property type="match status" value="1"/>
</dbReference>
<dbReference type="AlphaFoldDB" id="T1BVV2"/>
<reference evidence="1" key="1">
    <citation type="submission" date="2013-08" db="EMBL/GenBank/DDBJ databases">
        <authorList>
            <person name="Mendez C."/>
            <person name="Richter M."/>
            <person name="Ferrer M."/>
            <person name="Sanchez J."/>
        </authorList>
    </citation>
    <scope>NUCLEOTIDE SEQUENCE</scope>
</reference>
<name>T1BVV2_9ZZZZ</name>
<sequence length="152" mass="17889">YYPFSVDSDWYRGQTNIASFEPEEMFWHQSCAPLLQRRKNRDLFDLHHGLDQLAMDQDKLIACFEHYLSLEGKPITRAVAEQRMLEKLTHSLTEDIAPLLPAGVRFNDHDAIQAFERVWTELITRIKGDAWKLTDQALEELRTKKYPSLLKR</sequence>
<gene>
    <name evidence="1" type="ORF">B1A_03129</name>
</gene>
<organism evidence="1">
    <name type="scientific">mine drainage metagenome</name>
    <dbReference type="NCBI Taxonomy" id="410659"/>
    <lineage>
        <taxon>unclassified sequences</taxon>
        <taxon>metagenomes</taxon>
        <taxon>ecological metagenomes</taxon>
    </lineage>
</organism>